<dbReference type="Proteomes" id="UP000250235">
    <property type="component" value="Unassembled WGS sequence"/>
</dbReference>
<evidence type="ECO:0000313" key="1">
    <source>
        <dbReference type="EMBL" id="KZT76172.1"/>
    </source>
</evidence>
<reference evidence="1 2" key="1">
    <citation type="journal article" date="2015" name="Proc. Natl. Acad. Sci. U.S.A.">
        <title>The resurrection genome of Boea hygrometrica: A blueprint for survival of dehydration.</title>
        <authorList>
            <person name="Xiao L."/>
            <person name="Yang G."/>
            <person name="Zhang L."/>
            <person name="Yang X."/>
            <person name="Zhao S."/>
            <person name="Ji Z."/>
            <person name="Zhou Q."/>
            <person name="Hu M."/>
            <person name="Wang Y."/>
            <person name="Chen M."/>
            <person name="Xu Y."/>
            <person name="Jin H."/>
            <person name="Xiao X."/>
            <person name="Hu G."/>
            <person name="Bao F."/>
            <person name="Hu Y."/>
            <person name="Wan P."/>
            <person name="Li L."/>
            <person name="Deng X."/>
            <person name="Kuang T."/>
            <person name="Xiang C."/>
            <person name="Zhu J.K."/>
            <person name="Oliver M.J."/>
            <person name="He Y."/>
        </authorList>
    </citation>
    <scope>NUCLEOTIDE SEQUENCE [LARGE SCALE GENOMIC DNA]</scope>
    <source>
        <strain evidence="2">cv. XS01</strain>
    </source>
</reference>
<proteinExistence type="predicted"/>
<sequence length="115" mass="12548">MADASRAWSCLRSGSLAQAVARLVERRCALAGRIVAPLCAAPREMVARRMRATMDGEWSTGCERRRAAARRLRRAAAHDARRPRDVARGVVRCRRYLRGGGAAAGRRSGESPAMS</sequence>
<protein>
    <submittedName>
        <fullName evidence="1">Uncharacterized protein</fullName>
    </submittedName>
</protein>
<organism evidence="1 2">
    <name type="scientific">Dorcoceras hygrometricum</name>
    <dbReference type="NCBI Taxonomy" id="472368"/>
    <lineage>
        <taxon>Eukaryota</taxon>
        <taxon>Viridiplantae</taxon>
        <taxon>Streptophyta</taxon>
        <taxon>Embryophyta</taxon>
        <taxon>Tracheophyta</taxon>
        <taxon>Spermatophyta</taxon>
        <taxon>Magnoliopsida</taxon>
        <taxon>eudicotyledons</taxon>
        <taxon>Gunneridae</taxon>
        <taxon>Pentapetalae</taxon>
        <taxon>asterids</taxon>
        <taxon>lamiids</taxon>
        <taxon>Lamiales</taxon>
        <taxon>Gesneriaceae</taxon>
        <taxon>Didymocarpoideae</taxon>
        <taxon>Trichosporeae</taxon>
        <taxon>Loxocarpinae</taxon>
        <taxon>Dorcoceras</taxon>
    </lineage>
</organism>
<gene>
    <name evidence="1" type="ORF">F511_46803</name>
</gene>
<keyword evidence="2" id="KW-1185">Reference proteome</keyword>
<evidence type="ECO:0000313" key="2">
    <source>
        <dbReference type="Proteomes" id="UP000250235"/>
    </source>
</evidence>
<accession>A0A2Z6ZSP2</accession>
<dbReference type="AlphaFoldDB" id="A0A2Z6ZSP2"/>
<name>A0A2Z6ZSP2_9LAMI</name>
<dbReference type="EMBL" id="KV146192">
    <property type="protein sequence ID" value="KZT76172.1"/>
    <property type="molecule type" value="Genomic_DNA"/>
</dbReference>